<keyword evidence="3" id="KW-0489">Methyltransferase</keyword>
<dbReference type="Gene3D" id="3.40.50.150">
    <property type="entry name" value="Vaccinia Virus protein VP39"/>
    <property type="match status" value="1"/>
</dbReference>
<proteinExistence type="predicted"/>
<comment type="caution">
    <text evidence="3">The sequence shown here is derived from an EMBL/GenBank/DDBJ whole genome shotgun (WGS) entry which is preliminary data.</text>
</comment>
<dbReference type="EMBL" id="JAPZVQ010000002">
    <property type="protein sequence ID" value="MDA1384343.1"/>
    <property type="molecule type" value="Genomic_DNA"/>
</dbReference>
<protein>
    <submittedName>
        <fullName evidence="3">Methyltransferase domain-containing protein</fullName>
    </submittedName>
    <submittedName>
        <fullName evidence="4">Ubiquinone/menaquinone biosynthesis C-methylase UbiE</fullName>
    </submittedName>
</protein>
<reference evidence="3" key="1">
    <citation type="submission" date="2022-12" db="EMBL/GenBank/DDBJ databases">
        <title>Gycomyces niveus sp.nov., a novel actinomycete isolated from soil in Shouguang.</title>
        <authorList>
            <person name="Yang X."/>
        </authorList>
    </citation>
    <scope>NUCLEOTIDE SEQUENCE</scope>
    <source>
        <strain evidence="3">DSM 44724</strain>
    </source>
</reference>
<feature type="domain" description="Methyltransferase type 11" evidence="2">
    <location>
        <begin position="44"/>
        <end position="137"/>
    </location>
</feature>
<dbReference type="EMBL" id="JAVDYD010000001">
    <property type="protein sequence ID" value="MDR7339225.1"/>
    <property type="molecule type" value="Genomic_DNA"/>
</dbReference>
<evidence type="ECO:0000313" key="3">
    <source>
        <dbReference type="EMBL" id="MDA1384343.1"/>
    </source>
</evidence>
<keyword evidence="3" id="KW-0808">Transferase</keyword>
<keyword evidence="6" id="KW-1185">Reference proteome</keyword>
<dbReference type="InterPro" id="IPR013216">
    <property type="entry name" value="Methyltransf_11"/>
</dbReference>
<evidence type="ECO:0000313" key="6">
    <source>
        <dbReference type="Proteomes" id="UP001183604"/>
    </source>
</evidence>
<organism evidence="3 5">
    <name type="scientific">Glycomyces lechevalierae</name>
    <dbReference type="NCBI Taxonomy" id="256034"/>
    <lineage>
        <taxon>Bacteria</taxon>
        <taxon>Bacillati</taxon>
        <taxon>Actinomycetota</taxon>
        <taxon>Actinomycetes</taxon>
        <taxon>Glycomycetales</taxon>
        <taxon>Glycomycetaceae</taxon>
        <taxon>Glycomyces</taxon>
    </lineage>
</organism>
<dbReference type="Proteomes" id="UP001183604">
    <property type="component" value="Unassembled WGS sequence"/>
</dbReference>
<evidence type="ECO:0000259" key="2">
    <source>
        <dbReference type="Pfam" id="PF08241"/>
    </source>
</evidence>
<evidence type="ECO:0000313" key="4">
    <source>
        <dbReference type="EMBL" id="MDR7339225.1"/>
    </source>
</evidence>
<reference evidence="4 6" key="2">
    <citation type="submission" date="2023-07" db="EMBL/GenBank/DDBJ databases">
        <title>Sequencing the genomes of 1000 actinobacteria strains.</title>
        <authorList>
            <person name="Klenk H.-P."/>
        </authorList>
    </citation>
    <scope>NUCLEOTIDE SEQUENCE [LARGE SCALE GENOMIC DNA]</scope>
    <source>
        <strain evidence="4 6">DSM 44724</strain>
    </source>
</reference>
<dbReference type="SUPFAM" id="SSF53335">
    <property type="entry name" value="S-adenosyl-L-methionine-dependent methyltransferases"/>
    <property type="match status" value="1"/>
</dbReference>
<sequence>MVDAWDEIADWYAERLHAGSAMHEFARDILLKHLPANLDGKRVVDVGCGEGLLTRAAAERGAKALGIDPAQRMIEHALAAEAAHQAGAEYAVDDGCTLATVPPGSTDWVIAGLSLNNVPDLSAAIQAIRRVLVVGGRSSSPSRIRASKRPARAGRPRRAHPVAWSVTMRPKASGVHPTRRECVVPGTSIGC</sequence>
<dbReference type="InterPro" id="IPR029063">
    <property type="entry name" value="SAM-dependent_MTases_sf"/>
</dbReference>
<dbReference type="RefSeq" id="WP_270120783.1">
    <property type="nucleotide sequence ID" value="NZ_BAAAOM010000004.1"/>
</dbReference>
<dbReference type="CDD" id="cd02440">
    <property type="entry name" value="AdoMet_MTases"/>
    <property type="match status" value="1"/>
</dbReference>
<evidence type="ECO:0000313" key="5">
    <source>
        <dbReference type="Proteomes" id="UP001145799"/>
    </source>
</evidence>
<feature type="region of interest" description="Disordered" evidence="1">
    <location>
        <begin position="139"/>
        <end position="159"/>
    </location>
</feature>
<dbReference type="AlphaFoldDB" id="A0A9X3T7M3"/>
<dbReference type="GO" id="GO:0008757">
    <property type="term" value="F:S-adenosylmethionine-dependent methyltransferase activity"/>
    <property type="evidence" value="ECO:0007669"/>
    <property type="project" value="InterPro"/>
</dbReference>
<evidence type="ECO:0000256" key="1">
    <source>
        <dbReference type="SAM" id="MobiDB-lite"/>
    </source>
</evidence>
<name>A0A9X3T7M3_9ACTN</name>
<dbReference type="PANTHER" id="PTHR43861">
    <property type="entry name" value="TRANS-ACONITATE 2-METHYLTRANSFERASE-RELATED"/>
    <property type="match status" value="1"/>
</dbReference>
<accession>A0A9X3T7M3</accession>
<gene>
    <name evidence="4" type="ORF">J2S69_002944</name>
    <name evidence="3" type="ORF">O2L01_05045</name>
</gene>
<keyword evidence="4" id="KW-0830">Ubiquinone</keyword>
<dbReference type="GO" id="GO:0032259">
    <property type="term" value="P:methylation"/>
    <property type="evidence" value="ECO:0007669"/>
    <property type="project" value="UniProtKB-KW"/>
</dbReference>
<dbReference type="Proteomes" id="UP001145799">
    <property type="component" value="Unassembled WGS sequence"/>
</dbReference>
<feature type="compositionally biased region" description="Basic residues" evidence="1">
    <location>
        <begin position="145"/>
        <end position="159"/>
    </location>
</feature>
<dbReference type="Pfam" id="PF08241">
    <property type="entry name" value="Methyltransf_11"/>
    <property type="match status" value="1"/>
</dbReference>